<accession>A0A939BQI2</accession>
<feature type="domain" description="Fido" evidence="8">
    <location>
        <begin position="58"/>
        <end position="194"/>
    </location>
</feature>
<comment type="catalytic activity">
    <reaction evidence="7">
        <text>L-tyrosyl-[protein] + ATP = O-(5'-adenylyl)-L-tyrosyl-[protein] + diphosphate</text>
        <dbReference type="Rhea" id="RHEA:54288"/>
        <dbReference type="Rhea" id="RHEA-COMP:10136"/>
        <dbReference type="Rhea" id="RHEA-COMP:13846"/>
        <dbReference type="ChEBI" id="CHEBI:30616"/>
        <dbReference type="ChEBI" id="CHEBI:33019"/>
        <dbReference type="ChEBI" id="CHEBI:46858"/>
        <dbReference type="ChEBI" id="CHEBI:83624"/>
        <dbReference type="EC" id="2.7.7.108"/>
    </reaction>
</comment>
<proteinExistence type="predicted"/>
<name>A0A939BQI2_9FIRM</name>
<dbReference type="AlphaFoldDB" id="A0A939BQI2"/>
<sequence length="198" mass="23143">MTPSSKYGPEDSKYCYPNTDVLINKLEIKDKELLEEADSLYSAQRLLELQAEPIKGDFDLQHLKEIHYYIFQDLYDFAGKIREEDIIKGNTHFAKSQYIVPSAIQLFEELKNENYLLNTSVNQFAKRTAHYMAELNIFHPFRDGNGRAIREFIRCLALKCDYEIKWNSIDKDRLFDASIKSVFNTKPLIKCIKKAIDS</sequence>
<dbReference type="Pfam" id="PF02661">
    <property type="entry name" value="Fic"/>
    <property type="match status" value="1"/>
</dbReference>
<dbReference type="PROSITE" id="PS51459">
    <property type="entry name" value="FIDO"/>
    <property type="match status" value="1"/>
</dbReference>
<evidence type="ECO:0000256" key="7">
    <source>
        <dbReference type="ARBA" id="ARBA00048696"/>
    </source>
</evidence>
<evidence type="ECO:0000256" key="5">
    <source>
        <dbReference type="ARBA" id="ARBA00034531"/>
    </source>
</evidence>
<keyword evidence="10" id="KW-1185">Reference proteome</keyword>
<evidence type="ECO:0000259" key="8">
    <source>
        <dbReference type="PROSITE" id="PS51459"/>
    </source>
</evidence>
<dbReference type="InterPro" id="IPR036597">
    <property type="entry name" value="Fido-like_dom_sf"/>
</dbReference>
<evidence type="ECO:0000256" key="6">
    <source>
        <dbReference type="ARBA" id="ARBA00047939"/>
    </source>
</evidence>
<evidence type="ECO:0000256" key="3">
    <source>
        <dbReference type="ARBA" id="ARBA00022741"/>
    </source>
</evidence>
<evidence type="ECO:0000256" key="4">
    <source>
        <dbReference type="ARBA" id="ARBA00022840"/>
    </source>
</evidence>
<keyword evidence="3" id="KW-0547">Nucleotide-binding</keyword>
<keyword evidence="1" id="KW-0808">Transferase</keyword>
<dbReference type="PANTHER" id="PTHR39560:SF1">
    <property type="entry name" value="PROTEIN ADENYLYLTRANSFERASE FIC-RELATED"/>
    <property type="match status" value="1"/>
</dbReference>
<organism evidence="9 10">
    <name type="scientific">Halanaerobacter jeridensis</name>
    <dbReference type="NCBI Taxonomy" id="706427"/>
    <lineage>
        <taxon>Bacteria</taxon>
        <taxon>Bacillati</taxon>
        <taxon>Bacillota</taxon>
        <taxon>Clostridia</taxon>
        <taxon>Halanaerobiales</taxon>
        <taxon>Halobacteroidaceae</taxon>
        <taxon>Halanaerobacter</taxon>
    </lineage>
</organism>
<evidence type="ECO:0000313" key="10">
    <source>
        <dbReference type="Proteomes" id="UP000774000"/>
    </source>
</evidence>
<dbReference type="GO" id="GO:0005524">
    <property type="term" value="F:ATP binding"/>
    <property type="evidence" value="ECO:0007669"/>
    <property type="project" value="UniProtKB-KW"/>
</dbReference>
<protein>
    <recommendedName>
        <fullName evidence="5">protein adenylyltransferase</fullName>
        <ecNumber evidence="5">2.7.7.108</ecNumber>
    </recommendedName>
</protein>
<dbReference type="RefSeq" id="WP_204703248.1">
    <property type="nucleotide sequence ID" value="NZ_JAFBDQ010000035.1"/>
</dbReference>
<evidence type="ECO:0000256" key="1">
    <source>
        <dbReference type="ARBA" id="ARBA00022679"/>
    </source>
</evidence>
<dbReference type="PANTHER" id="PTHR39560">
    <property type="entry name" value="PROTEIN ADENYLYLTRANSFERASE FIC-RELATED"/>
    <property type="match status" value="1"/>
</dbReference>
<gene>
    <name evidence="9" type="ORF">JOC47_003073</name>
</gene>
<keyword evidence="2" id="KW-0548">Nucleotidyltransferase</keyword>
<dbReference type="InterPro" id="IPR003812">
    <property type="entry name" value="Fido"/>
</dbReference>
<dbReference type="Proteomes" id="UP000774000">
    <property type="component" value="Unassembled WGS sequence"/>
</dbReference>
<comment type="catalytic activity">
    <reaction evidence="6">
        <text>L-threonyl-[protein] + ATP = 3-O-(5'-adenylyl)-L-threonyl-[protein] + diphosphate</text>
        <dbReference type="Rhea" id="RHEA:54292"/>
        <dbReference type="Rhea" id="RHEA-COMP:11060"/>
        <dbReference type="Rhea" id="RHEA-COMP:13847"/>
        <dbReference type="ChEBI" id="CHEBI:30013"/>
        <dbReference type="ChEBI" id="CHEBI:30616"/>
        <dbReference type="ChEBI" id="CHEBI:33019"/>
        <dbReference type="ChEBI" id="CHEBI:138113"/>
        <dbReference type="EC" id="2.7.7.108"/>
    </reaction>
</comment>
<dbReference type="SUPFAM" id="SSF140931">
    <property type="entry name" value="Fic-like"/>
    <property type="match status" value="1"/>
</dbReference>
<reference evidence="9" key="1">
    <citation type="submission" date="2021-01" db="EMBL/GenBank/DDBJ databases">
        <title>Genomic Encyclopedia of Type Strains, Phase IV (KMG-IV): sequencing the most valuable type-strain genomes for metagenomic binning, comparative biology and taxonomic classification.</title>
        <authorList>
            <person name="Goeker M."/>
        </authorList>
    </citation>
    <scope>NUCLEOTIDE SEQUENCE</scope>
    <source>
        <strain evidence="9">DSM 23230</strain>
    </source>
</reference>
<dbReference type="GO" id="GO:0070733">
    <property type="term" value="F:AMPylase activity"/>
    <property type="evidence" value="ECO:0007669"/>
    <property type="project" value="UniProtKB-EC"/>
</dbReference>
<dbReference type="EMBL" id="JAFBDQ010000035">
    <property type="protein sequence ID" value="MBM7558203.1"/>
    <property type="molecule type" value="Genomic_DNA"/>
</dbReference>
<dbReference type="Gene3D" id="1.10.3290.10">
    <property type="entry name" value="Fido-like domain"/>
    <property type="match status" value="1"/>
</dbReference>
<evidence type="ECO:0000313" key="9">
    <source>
        <dbReference type="EMBL" id="MBM7558203.1"/>
    </source>
</evidence>
<dbReference type="EC" id="2.7.7.108" evidence="5"/>
<evidence type="ECO:0000256" key="2">
    <source>
        <dbReference type="ARBA" id="ARBA00022695"/>
    </source>
</evidence>
<dbReference type="GO" id="GO:0051302">
    <property type="term" value="P:regulation of cell division"/>
    <property type="evidence" value="ECO:0007669"/>
    <property type="project" value="TreeGrafter"/>
</dbReference>
<keyword evidence="4" id="KW-0067">ATP-binding</keyword>
<comment type="caution">
    <text evidence="9">The sequence shown here is derived from an EMBL/GenBank/DDBJ whole genome shotgun (WGS) entry which is preliminary data.</text>
</comment>